<dbReference type="SMART" id="SM00342">
    <property type="entry name" value="HTH_ARAC"/>
    <property type="match status" value="1"/>
</dbReference>
<dbReference type="Pfam" id="PF12625">
    <property type="entry name" value="Arabinose_bd"/>
    <property type="match status" value="1"/>
</dbReference>
<dbReference type="RefSeq" id="WP_386734040.1">
    <property type="nucleotide sequence ID" value="NZ_JBHRXI010000002.1"/>
</dbReference>
<organism evidence="3 4">
    <name type="scientific">Lutimaribacter marinistellae</name>
    <dbReference type="NCBI Taxonomy" id="1820329"/>
    <lineage>
        <taxon>Bacteria</taxon>
        <taxon>Pseudomonadati</taxon>
        <taxon>Pseudomonadota</taxon>
        <taxon>Alphaproteobacteria</taxon>
        <taxon>Rhodobacterales</taxon>
        <taxon>Roseobacteraceae</taxon>
        <taxon>Lutimaribacter</taxon>
    </lineage>
</organism>
<gene>
    <name evidence="3" type="ORF">ACFORG_03675</name>
</gene>
<protein>
    <submittedName>
        <fullName evidence="3">Helix-turn-helix transcriptional regulator</fullName>
    </submittedName>
</protein>
<keyword evidence="4" id="KW-1185">Reference proteome</keyword>
<evidence type="ECO:0000313" key="4">
    <source>
        <dbReference type="Proteomes" id="UP001595629"/>
    </source>
</evidence>
<evidence type="ECO:0000259" key="2">
    <source>
        <dbReference type="PROSITE" id="PS01124"/>
    </source>
</evidence>
<dbReference type="Pfam" id="PF12833">
    <property type="entry name" value="HTH_18"/>
    <property type="match status" value="1"/>
</dbReference>
<keyword evidence="1" id="KW-0238">DNA-binding</keyword>
<accession>A0ABV7TCF3</accession>
<dbReference type="InterPro" id="IPR018060">
    <property type="entry name" value="HTH_AraC"/>
</dbReference>
<dbReference type="EMBL" id="JBHRXI010000002">
    <property type="protein sequence ID" value="MFC3612851.1"/>
    <property type="molecule type" value="Genomic_DNA"/>
</dbReference>
<proteinExistence type="predicted"/>
<comment type="caution">
    <text evidence="3">The sequence shown here is derived from an EMBL/GenBank/DDBJ whole genome shotgun (WGS) entry which is preliminary data.</text>
</comment>
<dbReference type="PROSITE" id="PS01124">
    <property type="entry name" value="HTH_ARAC_FAMILY_2"/>
    <property type="match status" value="1"/>
</dbReference>
<dbReference type="InterPro" id="IPR032687">
    <property type="entry name" value="AraC-type_N"/>
</dbReference>
<reference evidence="4" key="1">
    <citation type="journal article" date="2019" name="Int. J. Syst. Evol. Microbiol.">
        <title>The Global Catalogue of Microorganisms (GCM) 10K type strain sequencing project: providing services to taxonomists for standard genome sequencing and annotation.</title>
        <authorList>
            <consortium name="The Broad Institute Genomics Platform"/>
            <consortium name="The Broad Institute Genome Sequencing Center for Infectious Disease"/>
            <person name="Wu L."/>
            <person name="Ma J."/>
        </authorList>
    </citation>
    <scope>NUCLEOTIDE SEQUENCE [LARGE SCALE GENOMIC DNA]</scope>
    <source>
        <strain evidence="4">KCTC 42911</strain>
    </source>
</reference>
<dbReference type="PANTHER" id="PTHR47894:SF4">
    <property type="entry name" value="HTH-TYPE TRANSCRIPTIONAL REGULATOR GADX"/>
    <property type="match status" value="1"/>
</dbReference>
<dbReference type="PANTHER" id="PTHR47894">
    <property type="entry name" value="HTH-TYPE TRANSCRIPTIONAL REGULATOR GADX"/>
    <property type="match status" value="1"/>
</dbReference>
<name>A0ABV7TCF3_9RHOB</name>
<dbReference type="Proteomes" id="UP001595629">
    <property type="component" value="Unassembled WGS sequence"/>
</dbReference>
<dbReference type="Gene3D" id="1.10.10.60">
    <property type="entry name" value="Homeodomain-like"/>
    <property type="match status" value="1"/>
</dbReference>
<sequence>MAKTIPLIRAANLLPLVRWTEANRHRSELYLAKTDLDYWYALSPMDPIPLRSGIDYLRMLARDHGPDIGVRIVNQASVAEIGFIGAVALGARNPVEAFQRLSFAMPLHSSHETFRVGVEGDQLLISHALNFQIDDESLHAVHVLLISMLQQVLRFTGQQPPLLRKVEMMAHPQVGLSHISTGFSDRLFPSESGMLTVSIDLSVAQVPYQAVARDRSANPYLKQIPPLTENHGLAASVRPVIAAMLHGGEPTIERIALTYGGSVRSLQRRLSEEGTSFSEQLDLVRRELVMSHLDGQEDASLSELSERLGYSGQSALTRAVRRLTGQTPSQLASERGLQ</sequence>
<feature type="domain" description="HTH araC/xylS-type" evidence="2">
    <location>
        <begin position="235"/>
        <end position="334"/>
    </location>
</feature>
<evidence type="ECO:0000256" key="1">
    <source>
        <dbReference type="ARBA" id="ARBA00023125"/>
    </source>
</evidence>
<evidence type="ECO:0000313" key="3">
    <source>
        <dbReference type="EMBL" id="MFC3612851.1"/>
    </source>
</evidence>